<dbReference type="PANTHER" id="PTHR21660">
    <property type="entry name" value="THIOESTERASE SUPERFAMILY MEMBER-RELATED"/>
    <property type="match status" value="1"/>
</dbReference>
<dbReference type="Pfam" id="PF03061">
    <property type="entry name" value="4HBT"/>
    <property type="match status" value="1"/>
</dbReference>
<dbReference type="InterPro" id="IPR039298">
    <property type="entry name" value="ACOT13"/>
</dbReference>
<reference evidence="4" key="2">
    <citation type="submission" date="2023-04" db="EMBL/GenBank/DDBJ databases">
        <title>'Rhodoalgimonas zhirmunskyi' gen. nov., isolated from a red alga.</title>
        <authorList>
            <person name="Nedashkovskaya O.I."/>
            <person name="Otstavnykh N.Y."/>
            <person name="Bystritskaya E.P."/>
            <person name="Balabanova L.A."/>
            <person name="Isaeva M.P."/>
        </authorList>
    </citation>
    <scope>NUCLEOTIDE SEQUENCE</scope>
    <source>
        <strain evidence="4">10Alg 79</strain>
    </source>
</reference>
<sequence>MDPKLKEDPYPFQAHVGFEITEWSEGYCRVEQPMVDHIGNRYGIPHGGVHATLLDTAMGYAICFTGDPDDKQLAMTLSLNVQYLGVAKGQRLIAEGRRTGGGRSTVFAEGEIKDENGTLIATATAVFRLRGTSKG</sequence>
<evidence type="ECO:0000256" key="2">
    <source>
        <dbReference type="ARBA" id="ARBA00022801"/>
    </source>
</evidence>
<name>A0AAJ1U6Y4_9RHOB</name>
<dbReference type="InterPro" id="IPR003736">
    <property type="entry name" value="PAAI_dom"/>
</dbReference>
<dbReference type="SUPFAM" id="SSF54637">
    <property type="entry name" value="Thioesterase/thiol ester dehydrase-isomerase"/>
    <property type="match status" value="1"/>
</dbReference>
<keyword evidence="5" id="KW-1185">Reference proteome</keyword>
<dbReference type="EMBL" id="JANFFA010000002">
    <property type="protein sequence ID" value="MDQ2094154.1"/>
    <property type="molecule type" value="Genomic_DNA"/>
</dbReference>
<evidence type="ECO:0000313" key="4">
    <source>
        <dbReference type="EMBL" id="MDQ2094154.1"/>
    </source>
</evidence>
<feature type="domain" description="Thioesterase" evidence="3">
    <location>
        <begin position="42"/>
        <end position="120"/>
    </location>
</feature>
<reference evidence="4" key="1">
    <citation type="submission" date="2022-07" db="EMBL/GenBank/DDBJ databases">
        <authorList>
            <person name="Otstavnykh N."/>
            <person name="Isaeva M."/>
            <person name="Bystritskaya E."/>
        </authorList>
    </citation>
    <scope>NUCLEOTIDE SEQUENCE</scope>
    <source>
        <strain evidence="4">10Alg 79</strain>
    </source>
</reference>
<dbReference type="Proteomes" id="UP001227162">
    <property type="component" value="Unassembled WGS sequence"/>
</dbReference>
<protein>
    <submittedName>
        <fullName evidence="4">PaaI family thioesterase</fullName>
    </submittedName>
</protein>
<proteinExistence type="inferred from homology"/>
<dbReference type="InterPro" id="IPR029069">
    <property type="entry name" value="HotDog_dom_sf"/>
</dbReference>
<evidence type="ECO:0000313" key="5">
    <source>
        <dbReference type="Proteomes" id="UP001227162"/>
    </source>
</evidence>
<evidence type="ECO:0000259" key="3">
    <source>
        <dbReference type="Pfam" id="PF03061"/>
    </source>
</evidence>
<dbReference type="InterPro" id="IPR006683">
    <property type="entry name" value="Thioestr_dom"/>
</dbReference>
<dbReference type="NCBIfam" id="TIGR00369">
    <property type="entry name" value="unchar_dom_1"/>
    <property type="match status" value="1"/>
</dbReference>
<comment type="caution">
    <text evidence="4">The sequence shown here is derived from an EMBL/GenBank/DDBJ whole genome shotgun (WGS) entry which is preliminary data.</text>
</comment>
<accession>A0AAJ1U6Y4</accession>
<dbReference type="Gene3D" id="3.10.129.10">
    <property type="entry name" value="Hotdog Thioesterase"/>
    <property type="match status" value="1"/>
</dbReference>
<gene>
    <name evidence="4" type="ORF">NOI20_08535</name>
</gene>
<dbReference type="CDD" id="cd03443">
    <property type="entry name" value="PaaI_thioesterase"/>
    <property type="match status" value="1"/>
</dbReference>
<dbReference type="AlphaFoldDB" id="A0AAJ1U6Y4"/>
<organism evidence="4 5">
    <name type="scientific">Rhodalgimonas zhirmunskyi</name>
    <dbReference type="NCBI Taxonomy" id="2964767"/>
    <lineage>
        <taxon>Bacteria</taxon>
        <taxon>Pseudomonadati</taxon>
        <taxon>Pseudomonadota</taxon>
        <taxon>Alphaproteobacteria</taxon>
        <taxon>Rhodobacterales</taxon>
        <taxon>Roseobacteraceae</taxon>
        <taxon>Rhodalgimonas</taxon>
    </lineage>
</organism>
<dbReference type="RefSeq" id="WP_317625769.1">
    <property type="nucleotide sequence ID" value="NZ_JANFFA010000002.1"/>
</dbReference>
<comment type="similarity">
    <text evidence="1">Belongs to the thioesterase PaaI family.</text>
</comment>
<dbReference type="GO" id="GO:0047617">
    <property type="term" value="F:fatty acyl-CoA hydrolase activity"/>
    <property type="evidence" value="ECO:0007669"/>
    <property type="project" value="InterPro"/>
</dbReference>
<keyword evidence="2" id="KW-0378">Hydrolase</keyword>
<dbReference type="PANTHER" id="PTHR21660:SF1">
    <property type="entry name" value="ACYL-COENZYME A THIOESTERASE 13"/>
    <property type="match status" value="1"/>
</dbReference>
<evidence type="ECO:0000256" key="1">
    <source>
        <dbReference type="ARBA" id="ARBA00008324"/>
    </source>
</evidence>